<dbReference type="VEuPathDB" id="FungiDB:CC1G_03608"/>
<dbReference type="EMBL" id="AACS02000009">
    <property type="protein sequence ID" value="EAU89343.1"/>
    <property type="molecule type" value="Genomic_DNA"/>
</dbReference>
<protein>
    <submittedName>
        <fullName evidence="2">Uncharacterized protein</fullName>
    </submittedName>
</protein>
<organism evidence="2 3">
    <name type="scientific">Coprinopsis cinerea (strain Okayama-7 / 130 / ATCC MYA-4618 / FGSC 9003)</name>
    <name type="common">Inky cap fungus</name>
    <name type="synonym">Hormographiella aspergillata</name>
    <dbReference type="NCBI Taxonomy" id="240176"/>
    <lineage>
        <taxon>Eukaryota</taxon>
        <taxon>Fungi</taxon>
        <taxon>Dikarya</taxon>
        <taxon>Basidiomycota</taxon>
        <taxon>Agaricomycotina</taxon>
        <taxon>Agaricomycetes</taxon>
        <taxon>Agaricomycetidae</taxon>
        <taxon>Agaricales</taxon>
        <taxon>Agaricineae</taxon>
        <taxon>Psathyrellaceae</taxon>
        <taxon>Coprinopsis</taxon>
    </lineage>
</organism>
<accession>A8NCQ0</accession>
<dbReference type="RefSeq" id="XP_001832594.1">
    <property type="nucleotide sequence ID" value="XM_001832542.1"/>
</dbReference>
<gene>
    <name evidence="2" type="ORF">CC1G_03608</name>
</gene>
<feature type="region of interest" description="Disordered" evidence="1">
    <location>
        <begin position="281"/>
        <end position="310"/>
    </location>
</feature>
<evidence type="ECO:0000313" key="3">
    <source>
        <dbReference type="Proteomes" id="UP000001861"/>
    </source>
</evidence>
<feature type="region of interest" description="Disordered" evidence="1">
    <location>
        <begin position="59"/>
        <end position="172"/>
    </location>
</feature>
<evidence type="ECO:0000313" key="2">
    <source>
        <dbReference type="EMBL" id="EAU89343.1"/>
    </source>
</evidence>
<evidence type="ECO:0000256" key="1">
    <source>
        <dbReference type="SAM" id="MobiDB-lite"/>
    </source>
</evidence>
<proteinExistence type="predicted"/>
<feature type="compositionally biased region" description="Low complexity" evidence="1">
    <location>
        <begin position="112"/>
        <end position="124"/>
    </location>
</feature>
<keyword evidence="3" id="KW-1185">Reference proteome</keyword>
<sequence length="310" mass="33145">MTGRSFTVFQDAPSSSEASTSGTKVARAASGILLTRSGSRLNVTTALDVKAATDKENYNPLTGERAAAAGAADKKRKTVLATKAHVPPAATTTKKQRADKVAQPEPKKRRTTATTKKSTTTKSSSSKKDAKSTSSTRKSKRSTPSRRVPPMPKVVEEETGSEPKDQTQDLKQAAIDSRCYELTVKPLADVSDAYEVPASTELVGEPKGAFRIIKEPSVEPELRDYFSPTHTSSSLGATQLGRFVEEESKTSVVFSTPERKKIYSAFTFSSPSPSAKRFRELLNRSGSPTPFATGTPPSPIGSTAADHDSS</sequence>
<comment type="caution">
    <text evidence="2">The sequence shown here is derived from an EMBL/GenBank/DDBJ whole genome shotgun (WGS) entry which is preliminary data.</text>
</comment>
<name>A8NCQ0_COPC7</name>
<reference evidence="2 3" key="1">
    <citation type="journal article" date="2010" name="Proc. Natl. Acad. Sci. U.S.A.">
        <title>Insights into evolution of multicellular fungi from the assembled chromosomes of the mushroom Coprinopsis cinerea (Coprinus cinereus).</title>
        <authorList>
            <person name="Stajich J.E."/>
            <person name="Wilke S.K."/>
            <person name="Ahren D."/>
            <person name="Au C.H."/>
            <person name="Birren B.W."/>
            <person name="Borodovsky M."/>
            <person name="Burns C."/>
            <person name="Canback B."/>
            <person name="Casselton L.A."/>
            <person name="Cheng C.K."/>
            <person name="Deng J."/>
            <person name="Dietrich F.S."/>
            <person name="Fargo D.C."/>
            <person name="Farman M.L."/>
            <person name="Gathman A.C."/>
            <person name="Goldberg J."/>
            <person name="Guigo R."/>
            <person name="Hoegger P.J."/>
            <person name="Hooker J.B."/>
            <person name="Huggins A."/>
            <person name="James T.Y."/>
            <person name="Kamada T."/>
            <person name="Kilaru S."/>
            <person name="Kodira C."/>
            <person name="Kues U."/>
            <person name="Kupfer D."/>
            <person name="Kwan H.S."/>
            <person name="Lomsadze A."/>
            <person name="Li W."/>
            <person name="Lilly W.W."/>
            <person name="Ma L.J."/>
            <person name="Mackey A.J."/>
            <person name="Manning G."/>
            <person name="Martin F."/>
            <person name="Muraguchi H."/>
            <person name="Natvig D.O."/>
            <person name="Palmerini H."/>
            <person name="Ramesh M.A."/>
            <person name="Rehmeyer C.J."/>
            <person name="Roe B.A."/>
            <person name="Shenoy N."/>
            <person name="Stanke M."/>
            <person name="Ter-Hovhannisyan V."/>
            <person name="Tunlid A."/>
            <person name="Velagapudi R."/>
            <person name="Vision T.J."/>
            <person name="Zeng Q."/>
            <person name="Zolan M.E."/>
            <person name="Pukkila P.J."/>
        </authorList>
    </citation>
    <scope>NUCLEOTIDE SEQUENCE [LARGE SCALE GENOMIC DNA]</scope>
    <source>
        <strain evidence="3">Okayama-7 / 130 / ATCC MYA-4618 / FGSC 9003</strain>
    </source>
</reference>
<dbReference type="eggNOG" id="ENOG502ST8Q">
    <property type="taxonomic scope" value="Eukaryota"/>
</dbReference>
<dbReference type="AlphaFoldDB" id="A8NCQ0"/>
<dbReference type="GeneID" id="6009082"/>
<dbReference type="OMA" id="ASIDSRC"/>
<dbReference type="KEGG" id="cci:CC1G_03608"/>
<feature type="compositionally biased region" description="Polar residues" evidence="1">
    <location>
        <begin position="1"/>
        <end position="23"/>
    </location>
</feature>
<feature type="compositionally biased region" description="Basic and acidic residues" evidence="1">
    <location>
        <begin position="96"/>
        <end position="106"/>
    </location>
</feature>
<dbReference type="InParanoid" id="A8NCQ0"/>
<feature type="region of interest" description="Disordered" evidence="1">
    <location>
        <begin position="1"/>
        <end position="25"/>
    </location>
</feature>
<dbReference type="Proteomes" id="UP000001861">
    <property type="component" value="Unassembled WGS sequence"/>
</dbReference>
<dbReference type="STRING" id="240176.A8NCQ0"/>
<dbReference type="OrthoDB" id="3265369at2759"/>